<keyword evidence="3" id="KW-1185">Reference proteome</keyword>
<dbReference type="EMBL" id="JACHFZ010000004">
    <property type="protein sequence ID" value="MBB5292507.1"/>
    <property type="molecule type" value="Genomic_DNA"/>
</dbReference>
<evidence type="ECO:0000313" key="2">
    <source>
        <dbReference type="EMBL" id="MBB5292507.1"/>
    </source>
</evidence>
<gene>
    <name evidence="2" type="ORF">HNQ67_002031</name>
</gene>
<organism evidence="2 3">
    <name type="scientific">Brevundimonas basaltis</name>
    <dbReference type="NCBI Taxonomy" id="472166"/>
    <lineage>
        <taxon>Bacteria</taxon>
        <taxon>Pseudomonadati</taxon>
        <taxon>Pseudomonadota</taxon>
        <taxon>Alphaproteobacteria</taxon>
        <taxon>Caulobacterales</taxon>
        <taxon>Caulobacteraceae</taxon>
        <taxon>Brevundimonas</taxon>
    </lineage>
</organism>
<reference evidence="2 3" key="1">
    <citation type="submission" date="2020-08" db="EMBL/GenBank/DDBJ databases">
        <title>Genomic Encyclopedia of Type Strains, Phase IV (KMG-IV): sequencing the most valuable type-strain genomes for metagenomic binning, comparative biology and taxonomic classification.</title>
        <authorList>
            <person name="Goeker M."/>
        </authorList>
    </citation>
    <scope>NUCLEOTIDE SEQUENCE [LARGE SCALE GENOMIC DNA]</scope>
    <source>
        <strain evidence="2 3">DSM 25335</strain>
    </source>
</reference>
<accession>A0A7W8HZ03</accession>
<protein>
    <submittedName>
        <fullName evidence="2">Uncharacterized protein</fullName>
    </submittedName>
</protein>
<comment type="caution">
    <text evidence="2">The sequence shown here is derived from an EMBL/GenBank/DDBJ whole genome shotgun (WGS) entry which is preliminary data.</text>
</comment>
<evidence type="ECO:0000256" key="1">
    <source>
        <dbReference type="SAM" id="SignalP"/>
    </source>
</evidence>
<feature type="signal peptide" evidence="1">
    <location>
        <begin position="1"/>
        <end position="20"/>
    </location>
</feature>
<name>A0A7W8HZ03_9CAUL</name>
<evidence type="ECO:0000313" key="3">
    <source>
        <dbReference type="Proteomes" id="UP000566663"/>
    </source>
</evidence>
<dbReference type="RefSeq" id="WP_246347548.1">
    <property type="nucleotide sequence ID" value="NZ_BAAAFF010000001.1"/>
</dbReference>
<dbReference type="Proteomes" id="UP000566663">
    <property type="component" value="Unassembled WGS sequence"/>
</dbReference>
<sequence>MRTAMNAALIGLMLSTPAFAEPKPPRDGPRLVLTGVGRFAVFADVSAIGRDGNTARMRSLQVTEKDFEVGGETYWGGWSWWSFDCRAGTADRLDFASVRAGGAEGPATLDTAPAYPAAPGGDAAELLAVACDPAMAGEADADNLADAVRVGRAALRLAN</sequence>
<dbReference type="AlphaFoldDB" id="A0A7W8HZ03"/>
<keyword evidence="1" id="KW-0732">Signal</keyword>
<proteinExistence type="predicted"/>
<feature type="chain" id="PRO_5030804348" evidence="1">
    <location>
        <begin position="21"/>
        <end position="159"/>
    </location>
</feature>